<protein>
    <submittedName>
        <fullName evidence="9">Proton-conducting membrane transporter</fullName>
    </submittedName>
</protein>
<comment type="caution">
    <text evidence="9">The sequence shown here is derived from an EMBL/GenBank/DDBJ whole genome shotgun (WGS) entry which is preliminary data.</text>
</comment>
<evidence type="ECO:0000259" key="6">
    <source>
        <dbReference type="Pfam" id="PF01512"/>
    </source>
</evidence>
<name>A0ABX0C110_9PSEU</name>
<accession>A0ABX0C110</accession>
<dbReference type="Pfam" id="PF10589">
    <property type="entry name" value="NADH_4Fe-4S"/>
    <property type="match status" value="1"/>
</dbReference>
<evidence type="ECO:0000259" key="8">
    <source>
        <dbReference type="Pfam" id="PF10589"/>
    </source>
</evidence>
<keyword evidence="4" id="KW-0408">Iron</keyword>
<evidence type="ECO:0000256" key="3">
    <source>
        <dbReference type="ARBA" id="ARBA00022723"/>
    </source>
</evidence>
<dbReference type="Pfam" id="PF10531">
    <property type="entry name" value="SLBB"/>
    <property type="match status" value="1"/>
</dbReference>
<evidence type="ECO:0000256" key="4">
    <source>
        <dbReference type="ARBA" id="ARBA00023004"/>
    </source>
</evidence>
<keyword evidence="5" id="KW-0411">Iron-sulfur</keyword>
<feature type="domain" description="NADH-ubiquinone oxidoreductase 51kDa subunit iron-sulphur binding" evidence="8">
    <location>
        <begin position="281"/>
        <end position="360"/>
    </location>
</feature>
<dbReference type="InterPro" id="IPR019554">
    <property type="entry name" value="Soluble_ligand-bd"/>
</dbReference>
<dbReference type="Proteomes" id="UP000470404">
    <property type="component" value="Unassembled WGS sequence"/>
</dbReference>
<dbReference type="InterPro" id="IPR019575">
    <property type="entry name" value="Nuop51_4Fe4S-bd"/>
</dbReference>
<evidence type="ECO:0000313" key="10">
    <source>
        <dbReference type="Proteomes" id="UP000470404"/>
    </source>
</evidence>
<dbReference type="SUPFAM" id="SSF140490">
    <property type="entry name" value="Nqo1C-terminal domain-like"/>
    <property type="match status" value="1"/>
</dbReference>
<feature type="domain" description="NADH-ubiquinone oxidoreductase 51kDa subunit FMN-binding" evidence="6">
    <location>
        <begin position="34"/>
        <end position="182"/>
    </location>
</feature>
<dbReference type="Pfam" id="PF01512">
    <property type="entry name" value="Complex1_51K"/>
    <property type="match status" value="1"/>
</dbReference>
<dbReference type="InterPro" id="IPR037207">
    <property type="entry name" value="Nuop51_4Fe4S-bd_sf"/>
</dbReference>
<dbReference type="SUPFAM" id="SSF142984">
    <property type="entry name" value="Nqo1 middle domain-like"/>
    <property type="match status" value="1"/>
</dbReference>
<dbReference type="InterPro" id="IPR037225">
    <property type="entry name" value="Nuo51_FMN-bd_sf"/>
</dbReference>
<proteinExistence type="inferred from homology"/>
<sequence>MTVLPRHRQDLAAHLSVHGGLPDTLNRDALIHQIDAAGIRGRGGAGFPSAAKLRSVAPGRSIVVANGCESDPFSSKDRLLLELAPHLVLDGIQLAAYAVGATEAFLCLHEVNSRLQAALAERRDAIPVKLVAVPPRHVASEETALVHFLSAGDARPTGKFPRPIERGLRGRPTLVQNVETLARFAIVARIGADRYRSVHTDLVTVTGAVTRPGVLEVPADTPVATILARVGGSVTAQAVLIGGYGGTWMPRSLADPLPLGREPGLSSLYLLPEPNCGLGLTANILSGLAAESARQCGPCMFGLPAVAADFAELLTGRDSTGRLARRLPLLSGRGACAHPDGAVRLAASALRVFAADVRAHLAAGSCRVTAGAA</sequence>
<dbReference type="EMBL" id="JAAGNC010000194">
    <property type="protein sequence ID" value="NEC61507.1"/>
    <property type="molecule type" value="Genomic_DNA"/>
</dbReference>
<evidence type="ECO:0000259" key="7">
    <source>
        <dbReference type="Pfam" id="PF10531"/>
    </source>
</evidence>
<evidence type="ECO:0000256" key="5">
    <source>
        <dbReference type="ARBA" id="ARBA00023014"/>
    </source>
</evidence>
<keyword evidence="2" id="KW-0004">4Fe-4S</keyword>
<dbReference type="SUPFAM" id="SSF142019">
    <property type="entry name" value="Nqo1 FMN-binding domain-like"/>
    <property type="match status" value="1"/>
</dbReference>
<dbReference type="Gene3D" id="3.40.50.11540">
    <property type="entry name" value="NADH-ubiquinone oxidoreductase 51kDa subunit"/>
    <property type="match status" value="1"/>
</dbReference>
<evidence type="ECO:0000256" key="1">
    <source>
        <dbReference type="ARBA" id="ARBA00007523"/>
    </source>
</evidence>
<dbReference type="InterPro" id="IPR011538">
    <property type="entry name" value="Nuo51_FMN-bd"/>
</dbReference>
<dbReference type="PANTHER" id="PTHR43578">
    <property type="entry name" value="NADH-QUINONE OXIDOREDUCTASE SUBUNIT F"/>
    <property type="match status" value="1"/>
</dbReference>
<feature type="domain" description="Soluble ligand binding" evidence="7">
    <location>
        <begin position="203"/>
        <end position="232"/>
    </location>
</feature>
<evidence type="ECO:0000256" key="2">
    <source>
        <dbReference type="ARBA" id="ARBA00022485"/>
    </source>
</evidence>
<evidence type="ECO:0000313" key="9">
    <source>
        <dbReference type="EMBL" id="NEC61507.1"/>
    </source>
</evidence>
<comment type="similarity">
    <text evidence="1">Belongs to the complex I 51 kDa subunit family.</text>
</comment>
<dbReference type="RefSeq" id="WP_067580602.1">
    <property type="nucleotide sequence ID" value="NZ_JAAGNC010000194.1"/>
</dbReference>
<dbReference type="Gene3D" id="3.10.20.600">
    <property type="match status" value="1"/>
</dbReference>
<dbReference type="PANTHER" id="PTHR43578:SF3">
    <property type="entry name" value="NADH-QUINONE OXIDOREDUCTASE SUBUNIT F"/>
    <property type="match status" value="1"/>
</dbReference>
<keyword evidence="3" id="KW-0479">Metal-binding</keyword>
<gene>
    <name evidence="9" type="ORF">G3I59_39410</name>
</gene>
<dbReference type="Gene3D" id="1.20.1440.230">
    <property type="entry name" value="NADH-ubiquinone oxidoreductase 51kDa subunit, iron-sulphur binding domain"/>
    <property type="match status" value="1"/>
</dbReference>
<organism evidence="9 10">
    <name type="scientific">Amycolatopsis rubida</name>
    <dbReference type="NCBI Taxonomy" id="112413"/>
    <lineage>
        <taxon>Bacteria</taxon>
        <taxon>Bacillati</taxon>
        <taxon>Actinomycetota</taxon>
        <taxon>Actinomycetes</taxon>
        <taxon>Pseudonocardiales</taxon>
        <taxon>Pseudonocardiaceae</taxon>
        <taxon>Amycolatopsis</taxon>
    </lineage>
</organism>
<reference evidence="9 10" key="1">
    <citation type="submission" date="2020-01" db="EMBL/GenBank/DDBJ databases">
        <title>Insect and environment-associated Actinomycetes.</title>
        <authorList>
            <person name="Currrie C."/>
            <person name="Chevrette M."/>
            <person name="Carlson C."/>
            <person name="Stubbendieck R."/>
            <person name="Wendt-Pienkowski E."/>
        </authorList>
    </citation>
    <scope>NUCLEOTIDE SEQUENCE [LARGE SCALE GENOMIC DNA]</scope>
    <source>
        <strain evidence="9 10">SID8386</strain>
    </source>
</reference>
<keyword evidence="10" id="KW-1185">Reference proteome</keyword>